<dbReference type="AlphaFoldDB" id="A0A1M6W335"/>
<dbReference type="PANTHER" id="PTHR43649">
    <property type="entry name" value="ARABINOSE-BINDING PROTEIN-RELATED"/>
    <property type="match status" value="1"/>
</dbReference>
<dbReference type="SUPFAM" id="SSF53850">
    <property type="entry name" value="Periplasmic binding protein-like II"/>
    <property type="match status" value="1"/>
</dbReference>
<dbReference type="PANTHER" id="PTHR43649:SF33">
    <property type="entry name" value="POLYGALACTURONAN_RHAMNOGALACTURONAN-BINDING PROTEIN YTCQ"/>
    <property type="match status" value="1"/>
</dbReference>
<evidence type="ECO:0000256" key="3">
    <source>
        <dbReference type="SAM" id="SignalP"/>
    </source>
</evidence>
<dbReference type="Gene3D" id="3.40.190.10">
    <property type="entry name" value="Periplasmic binding protein-like II"/>
    <property type="match status" value="2"/>
</dbReference>
<gene>
    <name evidence="4" type="ORF">SAMN02745136_03559</name>
</gene>
<organism evidence="4 5">
    <name type="scientific">Anaerocolumna jejuensis DSM 15929</name>
    <dbReference type="NCBI Taxonomy" id="1121322"/>
    <lineage>
        <taxon>Bacteria</taxon>
        <taxon>Bacillati</taxon>
        <taxon>Bacillota</taxon>
        <taxon>Clostridia</taxon>
        <taxon>Lachnospirales</taxon>
        <taxon>Lachnospiraceae</taxon>
        <taxon>Anaerocolumna</taxon>
    </lineage>
</organism>
<dbReference type="RefSeq" id="WP_073278191.1">
    <property type="nucleotide sequence ID" value="NZ_FRAC01000019.1"/>
</dbReference>
<dbReference type="Proteomes" id="UP000184386">
    <property type="component" value="Unassembled WGS sequence"/>
</dbReference>
<keyword evidence="5" id="KW-1185">Reference proteome</keyword>
<protein>
    <submittedName>
        <fullName evidence="4">Putative aldouronate transport system substrate-binding protein</fullName>
    </submittedName>
</protein>
<dbReference type="OrthoDB" id="2491264at2"/>
<dbReference type="PROSITE" id="PS51257">
    <property type="entry name" value="PROKAR_LIPOPROTEIN"/>
    <property type="match status" value="1"/>
</dbReference>
<keyword evidence="1 3" id="KW-0732">Signal</keyword>
<name>A0A1M6W335_9FIRM</name>
<proteinExistence type="predicted"/>
<sequence length="542" mass="59942">MKKRIFAKSMALIMAVTMVFTACGSKSSNSNPASGDGASATETPAGTADASKGSNPVSDKPVTFTMMYSGEYDANYKALTKMKELTNVSLDVTAIPDSDYDTRNQLVINTGEDMPDIISKTNPTAAQALSGVLLPVSDYYDQMPNFMAFIKKNNLQYIIDDATQSDGKVYELPVNTKEVKTASKQIMVRMDVFKKNNIPVPTTYDELYTAAKKLKEIYPDSQPIQVIYGNGNLLDMIAPSFGTSAGWGKGIDNFHYAADSDNWIFAPASNEYKVMLQYLNKLYSEGLFNQEYTTFSGDMYKQNATTDKAFILMADWLGCEVPFNDALKEAGEADADWEPIYPLTGPAGTFVSRVSNSTQTMVISASAAKKDYFPQLIKWLDWMYSDAGAALFSWGVEGETYTVDAEGKKVINPDLKCPANPSGTLDAQKEYGTSNNCFTFVYPYDQELATMADSYKELIQKETEGNAIPNIEPAIALTEDDIEIQSLYSTNLNDYVDQMISKFIMGGESFDNWDKFVAECNSKGADKLLDLYNKAWDKKQSK</sequence>
<evidence type="ECO:0000313" key="5">
    <source>
        <dbReference type="Proteomes" id="UP000184386"/>
    </source>
</evidence>
<dbReference type="STRING" id="1121322.SAMN02745136_03559"/>
<evidence type="ECO:0000256" key="1">
    <source>
        <dbReference type="ARBA" id="ARBA00022729"/>
    </source>
</evidence>
<reference evidence="4 5" key="1">
    <citation type="submission" date="2016-11" db="EMBL/GenBank/DDBJ databases">
        <authorList>
            <person name="Jaros S."/>
            <person name="Januszkiewicz K."/>
            <person name="Wedrychowicz H."/>
        </authorList>
    </citation>
    <scope>NUCLEOTIDE SEQUENCE [LARGE SCALE GENOMIC DNA]</scope>
    <source>
        <strain evidence="4 5">DSM 15929</strain>
    </source>
</reference>
<evidence type="ECO:0000313" key="4">
    <source>
        <dbReference type="EMBL" id="SHK88026.1"/>
    </source>
</evidence>
<evidence type="ECO:0000256" key="2">
    <source>
        <dbReference type="SAM" id="MobiDB-lite"/>
    </source>
</evidence>
<feature type="region of interest" description="Disordered" evidence="2">
    <location>
        <begin position="27"/>
        <end position="56"/>
    </location>
</feature>
<dbReference type="InterPro" id="IPR050490">
    <property type="entry name" value="Bact_solute-bd_prot1"/>
</dbReference>
<accession>A0A1M6W335</accession>
<feature type="chain" id="PRO_5038533944" evidence="3">
    <location>
        <begin position="22"/>
        <end position="542"/>
    </location>
</feature>
<feature type="signal peptide" evidence="3">
    <location>
        <begin position="1"/>
        <end position="21"/>
    </location>
</feature>
<dbReference type="EMBL" id="FRAC01000019">
    <property type="protein sequence ID" value="SHK88026.1"/>
    <property type="molecule type" value="Genomic_DNA"/>
</dbReference>